<dbReference type="GO" id="GO:0140824">
    <property type="term" value="F:thioredoxin-dependent peroxiredoxin activity"/>
    <property type="evidence" value="ECO:0007669"/>
    <property type="project" value="UniProtKB-EC"/>
</dbReference>
<keyword evidence="2" id="KW-0201">Cytochrome c-type biogenesis</keyword>
<dbReference type="InterPro" id="IPR013766">
    <property type="entry name" value="Thioredoxin_domain"/>
</dbReference>
<proteinExistence type="predicted"/>
<keyword evidence="7" id="KW-1185">Reference proteome</keyword>
<name>A0ABW3JVX1_9BACT</name>
<dbReference type="RefSeq" id="WP_377574265.1">
    <property type="nucleotide sequence ID" value="NZ_JBHTKA010000001.1"/>
</dbReference>
<keyword evidence="6" id="KW-0560">Oxidoreductase</keyword>
<evidence type="ECO:0000256" key="1">
    <source>
        <dbReference type="ARBA" id="ARBA00004196"/>
    </source>
</evidence>
<comment type="caution">
    <text evidence="6">The sequence shown here is derived from an EMBL/GenBank/DDBJ whole genome shotgun (WGS) entry which is preliminary data.</text>
</comment>
<accession>A0ABW3JVX1</accession>
<feature type="domain" description="Thioredoxin" evidence="5">
    <location>
        <begin position="266"/>
        <end position="408"/>
    </location>
</feature>
<dbReference type="Gene3D" id="3.40.30.10">
    <property type="entry name" value="Glutaredoxin"/>
    <property type="match status" value="1"/>
</dbReference>
<dbReference type="CDD" id="cd02966">
    <property type="entry name" value="TlpA_like_family"/>
    <property type="match status" value="1"/>
</dbReference>
<protein>
    <submittedName>
        <fullName evidence="6">Peroxiredoxin family protein</fullName>
        <ecNumber evidence="6">1.11.1.24</ecNumber>
    </submittedName>
</protein>
<dbReference type="PANTHER" id="PTHR42852:SF6">
    <property type="entry name" value="THIOL:DISULFIDE INTERCHANGE PROTEIN DSBE"/>
    <property type="match status" value="1"/>
</dbReference>
<keyword evidence="4" id="KW-0676">Redox-active center</keyword>
<keyword evidence="3" id="KW-1015">Disulfide bond</keyword>
<evidence type="ECO:0000313" key="7">
    <source>
        <dbReference type="Proteomes" id="UP001597112"/>
    </source>
</evidence>
<dbReference type="PROSITE" id="PS51257">
    <property type="entry name" value="PROKAR_LIPOPROTEIN"/>
    <property type="match status" value="1"/>
</dbReference>
<dbReference type="Proteomes" id="UP001597112">
    <property type="component" value="Unassembled WGS sequence"/>
</dbReference>
<dbReference type="PROSITE" id="PS00194">
    <property type="entry name" value="THIOREDOXIN_1"/>
    <property type="match status" value="1"/>
</dbReference>
<dbReference type="EC" id="1.11.1.24" evidence="6"/>
<dbReference type="InterPro" id="IPR036249">
    <property type="entry name" value="Thioredoxin-like_sf"/>
</dbReference>
<dbReference type="InterPro" id="IPR000866">
    <property type="entry name" value="AhpC/TSA"/>
</dbReference>
<evidence type="ECO:0000259" key="5">
    <source>
        <dbReference type="PROSITE" id="PS51352"/>
    </source>
</evidence>
<dbReference type="Pfam" id="PF00578">
    <property type="entry name" value="AhpC-TSA"/>
    <property type="match status" value="1"/>
</dbReference>
<dbReference type="PANTHER" id="PTHR42852">
    <property type="entry name" value="THIOL:DISULFIDE INTERCHANGE PROTEIN DSBE"/>
    <property type="match status" value="1"/>
</dbReference>
<dbReference type="PROSITE" id="PS51352">
    <property type="entry name" value="THIOREDOXIN_2"/>
    <property type="match status" value="1"/>
</dbReference>
<dbReference type="SUPFAM" id="SSF52833">
    <property type="entry name" value="Thioredoxin-like"/>
    <property type="match status" value="1"/>
</dbReference>
<evidence type="ECO:0000313" key="6">
    <source>
        <dbReference type="EMBL" id="MFD0998117.1"/>
    </source>
</evidence>
<reference evidence="7" key="1">
    <citation type="journal article" date="2019" name="Int. J. Syst. Evol. Microbiol.">
        <title>The Global Catalogue of Microorganisms (GCM) 10K type strain sequencing project: providing services to taxonomists for standard genome sequencing and annotation.</title>
        <authorList>
            <consortium name="The Broad Institute Genomics Platform"/>
            <consortium name="The Broad Institute Genome Sequencing Center for Infectious Disease"/>
            <person name="Wu L."/>
            <person name="Ma J."/>
        </authorList>
    </citation>
    <scope>NUCLEOTIDE SEQUENCE [LARGE SCALE GENOMIC DNA]</scope>
    <source>
        <strain evidence="7">CCUG 58938</strain>
    </source>
</reference>
<keyword evidence="6" id="KW-0575">Peroxidase</keyword>
<evidence type="ECO:0000256" key="2">
    <source>
        <dbReference type="ARBA" id="ARBA00022748"/>
    </source>
</evidence>
<sequence length="408" mass="45781">MIEQTKNAMQNAAGFRIGSKIRAFSFMLLALGFSCSSTSREEANDQATENASVNTWTVTVSGKVGHPQQGGQIIIQEIKNGSFGWQDTVKLKSNYTYSKAIKLSEPGYYKINFFNRQVVDFILFKSNVQINVDGNDPRGFVEVLGSPEIEVIKKAQTIMQEAERSPVIVKLNEDFGKAAQARDEKKIAELQAAYQTEIKKTHDKLAEFLKSQPASLGTINLLQGNILDRDQYFDTYLAVSEKLKKEWPDYAVSKEFVSSVDRMKSLAIGQPAPEISLPDTTGKVVKLSSMKGKYVLLDFWAKWCGPCRQENPNVVRAYHKYKDKGFTVFGVSLDRSKQDWMNAIQQDGLVWTHVSDLKYWQSEAAKTYNITGIPFSLLLDPNGVIIAKNLRGAALDNKLNEIFSKKTN</sequence>
<evidence type="ECO:0000256" key="4">
    <source>
        <dbReference type="ARBA" id="ARBA00023284"/>
    </source>
</evidence>
<dbReference type="InterPro" id="IPR017937">
    <property type="entry name" value="Thioredoxin_CS"/>
</dbReference>
<organism evidence="6 7">
    <name type="scientific">Ohtaekwangia kribbensis</name>
    <dbReference type="NCBI Taxonomy" id="688913"/>
    <lineage>
        <taxon>Bacteria</taxon>
        <taxon>Pseudomonadati</taxon>
        <taxon>Bacteroidota</taxon>
        <taxon>Cytophagia</taxon>
        <taxon>Cytophagales</taxon>
        <taxon>Fulvivirgaceae</taxon>
        <taxon>Ohtaekwangia</taxon>
    </lineage>
</organism>
<dbReference type="EMBL" id="JBHTKA010000001">
    <property type="protein sequence ID" value="MFD0998117.1"/>
    <property type="molecule type" value="Genomic_DNA"/>
</dbReference>
<gene>
    <name evidence="6" type="ORF">ACFQ21_02325</name>
</gene>
<dbReference type="InterPro" id="IPR050553">
    <property type="entry name" value="Thioredoxin_ResA/DsbE_sf"/>
</dbReference>
<evidence type="ECO:0000256" key="3">
    <source>
        <dbReference type="ARBA" id="ARBA00023157"/>
    </source>
</evidence>
<comment type="subcellular location">
    <subcellularLocation>
        <location evidence="1">Cell envelope</location>
    </subcellularLocation>
</comment>